<dbReference type="VEuPathDB" id="FungiDB:FOXG_04609"/>
<dbReference type="EnsemblFungi" id="FOXG_04609T0">
    <property type="protein sequence ID" value="FOXG_04609P0"/>
    <property type="gene ID" value="FOXG_04609"/>
</dbReference>
<sequence length="393" mass="45015">MPGQPFALLEPRWANPGEGWFRAAYKWNRDKIFEWMKETADAGGIKPGDKELGTLLTEIHNRVVLLSLEKGSLYKDITKQPSSHIARLMNRDWKKDDETSSKFIVSGWYYRHSPRASLGPVPQWWCPFDLLGLFLSLLGPAPASADKNNFYLPLTAVYGRWCSRIAGEIDINWKWKPSIQGEGDLPFVFQCTWYLEVDKTTKQHWGQYFLGASNAGDKFETDVKLDTYTGSWRERAQEARFDMLFRCQKVPMVQVNDFKNKAAPNMEKKADRNMVPYGNCAETYPFAIRFLADKKQNQTSMTGLALKSKFMEKAEYPDYEEYSTSDVWKNLMAPCANCKVLLQNAGALESQFAANLDKTKAPKRPKSMLEGEELLVENRTLEKEKHQALLAVS</sequence>
<evidence type="ECO:0000313" key="2">
    <source>
        <dbReference type="Proteomes" id="UP000002489"/>
    </source>
</evidence>
<name>A0A0D2XKY5_FUSOF</name>
<organism evidence="1 2">
    <name type="scientific">Fusarium oxysporum (strain Fo5176)</name>
    <name type="common">Fusarium vascular wilt</name>
    <dbReference type="NCBI Taxonomy" id="660025"/>
    <lineage>
        <taxon>Eukaryota</taxon>
        <taxon>Fungi</taxon>
        <taxon>Dikarya</taxon>
        <taxon>Ascomycota</taxon>
        <taxon>Pezizomycotina</taxon>
        <taxon>Sordariomycetes</taxon>
        <taxon>Hypocreomycetidae</taxon>
        <taxon>Hypocreales</taxon>
        <taxon>Nectriaceae</taxon>
        <taxon>Fusarium</taxon>
        <taxon>Fusarium oxysporum species complex</taxon>
    </lineage>
</organism>
<evidence type="ECO:0000313" key="1">
    <source>
        <dbReference type="EnsemblFungi" id="FOXG_04609P0"/>
    </source>
</evidence>
<dbReference type="AlphaFoldDB" id="A0A0D2XKY5"/>
<reference evidence="2" key="1">
    <citation type="journal article" date="2012" name="Mol. Plant Microbe Interact.">
        <title>A highly conserved effector in Fusarium oxysporum is required for full virulence on Arabidopsis.</title>
        <authorList>
            <person name="Thatcher L.F."/>
            <person name="Gardiner D.M."/>
            <person name="Kazan K."/>
            <person name="Manners J."/>
        </authorList>
    </citation>
    <scope>NUCLEOTIDE SEQUENCE [LARGE SCALE GENOMIC DNA]</scope>
    <source>
        <strain evidence="2">Fo5176</strain>
    </source>
</reference>
<reference evidence="1" key="2">
    <citation type="submission" date="2025-08" db="UniProtKB">
        <authorList>
            <consortium name="EnsemblFungi"/>
        </authorList>
    </citation>
    <scope>IDENTIFICATION</scope>
    <source>
        <strain evidence="1">4287 / CBS 123668 / FGSC 9935 / NRRL 34936</strain>
    </source>
</reference>
<gene>
    <name evidence="1" type="primary">28946642</name>
</gene>
<dbReference type="Proteomes" id="UP000002489">
    <property type="component" value="Unassembled WGS sequence"/>
</dbReference>
<protein>
    <submittedName>
        <fullName evidence="1">Uncharacterized protein</fullName>
    </submittedName>
</protein>
<accession>A0A0D2XKY5</accession>
<proteinExistence type="predicted"/>